<gene>
    <name evidence="2" type="ORF">R3P38DRAFT_227308</name>
</gene>
<organism evidence="2 3">
    <name type="scientific">Favolaschia claudopus</name>
    <dbReference type="NCBI Taxonomy" id="2862362"/>
    <lineage>
        <taxon>Eukaryota</taxon>
        <taxon>Fungi</taxon>
        <taxon>Dikarya</taxon>
        <taxon>Basidiomycota</taxon>
        <taxon>Agaricomycotina</taxon>
        <taxon>Agaricomycetes</taxon>
        <taxon>Agaricomycetidae</taxon>
        <taxon>Agaricales</taxon>
        <taxon>Marasmiineae</taxon>
        <taxon>Mycenaceae</taxon>
        <taxon>Favolaschia</taxon>
    </lineage>
</organism>
<feature type="region of interest" description="Disordered" evidence="1">
    <location>
        <begin position="86"/>
        <end position="106"/>
    </location>
</feature>
<evidence type="ECO:0000313" key="2">
    <source>
        <dbReference type="EMBL" id="KAK6991955.1"/>
    </source>
</evidence>
<dbReference type="AlphaFoldDB" id="A0AAV9ZU95"/>
<protein>
    <submittedName>
        <fullName evidence="2">Uncharacterized protein</fullName>
    </submittedName>
</protein>
<dbReference type="EMBL" id="JAWWNJ010000114">
    <property type="protein sequence ID" value="KAK6991955.1"/>
    <property type="molecule type" value="Genomic_DNA"/>
</dbReference>
<evidence type="ECO:0000256" key="1">
    <source>
        <dbReference type="SAM" id="MobiDB-lite"/>
    </source>
</evidence>
<dbReference type="Proteomes" id="UP001362999">
    <property type="component" value="Unassembled WGS sequence"/>
</dbReference>
<reference evidence="2 3" key="1">
    <citation type="journal article" date="2024" name="J Genomics">
        <title>Draft genome sequencing and assembly of Favolaschia claudopus CIRM-BRFM 2984 isolated from oak limbs.</title>
        <authorList>
            <person name="Navarro D."/>
            <person name="Drula E."/>
            <person name="Chaduli D."/>
            <person name="Cazenave R."/>
            <person name="Ahrendt S."/>
            <person name="Wang J."/>
            <person name="Lipzen A."/>
            <person name="Daum C."/>
            <person name="Barry K."/>
            <person name="Grigoriev I.V."/>
            <person name="Favel A."/>
            <person name="Rosso M.N."/>
            <person name="Martin F."/>
        </authorList>
    </citation>
    <scope>NUCLEOTIDE SEQUENCE [LARGE SCALE GENOMIC DNA]</scope>
    <source>
        <strain evidence="2 3">CIRM-BRFM 2984</strain>
    </source>
</reference>
<feature type="region of interest" description="Disordered" evidence="1">
    <location>
        <begin position="1"/>
        <end position="24"/>
    </location>
</feature>
<name>A0AAV9ZU95_9AGAR</name>
<accession>A0AAV9ZU95</accession>
<keyword evidence="3" id="KW-1185">Reference proteome</keyword>
<comment type="caution">
    <text evidence="2">The sequence shown here is derived from an EMBL/GenBank/DDBJ whole genome shotgun (WGS) entry which is preliminary data.</text>
</comment>
<proteinExistence type="predicted"/>
<evidence type="ECO:0000313" key="3">
    <source>
        <dbReference type="Proteomes" id="UP001362999"/>
    </source>
</evidence>
<sequence length="227" mass="25859">MAAPDWSKTDVHQHYDSPWLTLPPSEQALSTYRPKLGFHPSPVRDPEDFAAQLKKRTLFGHPRDVVPEQPNLDEFLYLPEELSPAPPPVEQTLIPPSPSPNDPPPPNHFLYPKAGIFKLRKTSAFQRGYVYTTPYNRENSIATDHYRMLHVATPPQLTPRRVLDPATQQLQYCHDPVPDCIQMVPGVPYAFEIDGNPNELHTIGAVHTFESLRHEHDFCLSMTIRCL</sequence>